<dbReference type="PANTHER" id="PTHR43153">
    <property type="entry name" value="ELECTRON TRANSFER FLAVOPROTEIN ALPHA"/>
    <property type="match status" value="1"/>
</dbReference>
<dbReference type="GO" id="GO:0033539">
    <property type="term" value="P:fatty acid beta-oxidation using acyl-CoA dehydrogenase"/>
    <property type="evidence" value="ECO:0007669"/>
    <property type="project" value="TreeGrafter"/>
</dbReference>
<dbReference type="GO" id="GO:0050660">
    <property type="term" value="F:flavin adenine dinucleotide binding"/>
    <property type="evidence" value="ECO:0007669"/>
    <property type="project" value="InterPro"/>
</dbReference>
<feature type="non-terminal residue" evidence="4">
    <location>
        <position position="217"/>
    </location>
</feature>
<dbReference type="Gene3D" id="3.40.50.620">
    <property type="entry name" value="HUPs"/>
    <property type="match status" value="1"/>
</dbReference>
<evidence type="ECO:0000259" key="3">
    <source>
        <dbReference type="SMART" id="SM00893"/>
    </source>
</evidence>
<name>A0A4Y2SLT6_ARAVE</name>
<dbReference type="GO" id="GO:0009055">
    <property type="term" value="F:electron transfer activity"/>
    <property type="evidence" value="ECO:0007669"/>
    <property type="project" value="InterPro"/>
</dbReference>
<dbReference type="CDD" id="cd01715">
    <property type="entry name" value="ETF_alpha"/>
    <property type="match status" value="1"/>
</dbReference>
<dbReference type="SUPFAM" id="SSF52402">
    <property type="entry name" value="Adenine nucleotide alpha hydrolases-like"/>
    <property type="match status" value="1"/>
</dbReference>
<dbReference type="InterPro" id="IPR033947">
    <property type="entry name" value="ETF_alpha_N"/>
</dbReference>
<dbReference type="PANTHER" id="PTHR43153:SF1">
    <property type="entry name" value="ELECTRON TRANSFER FLAVOPROTEIN SUBUNIT ALPHA, MITOCHONDRIAL"/>
    <property type="match status" value="1"/>
</dbReference>
<dbReference type="SMART" id="SM00893">
    <property type="entry name" value="ETF"/>
    <property type="match status" value="1"/>
</dbReference>
<dbReference type="InterPro" id="IPR014730">
    <property type="entry name" value="ETF_a/b_N"/>
</dbReference>
<dbReference type="AlphaFoldDB" id="A0A4Y2SLT6"/>
<dbReference type="Proteomes" id="UP000499080">
    <property type="component" value="Unassembled WGS sequence"/>
</dbReference>
<dbReference type="Pfam" id="PF01012">
    <property type="entry name" value="ETF"/>
    <property type="match status" value="1"/>
</dbReference>
<organism evidence="4 5">
    <name type="scientific">Araneus ventricosus</name>
    <name type="common">Orbweaver spider</name>
    <name type="synonym">Epeira ventricosa</name>
    <dbReference type="NCBI Taxonomy" id="182803"/>
    <lineage>
        <taxon>Eukaryota</taxon>
        <taxon>Metazoa</taxon>
        <taxon>Ecdysozoa</taxon>
        <taxon>Arthropoda</taxon>
        <taxon>Chelicerata</taxon>
        <taxon>Arachnida</taxon>
        <taxon>Araneae</taxon>
        <taxon>Araneomorphae</taxon>
        <taxon>Entelegynae</taxon>
        <taxon>Araneoidea</taxon>
        <taxon>Araneidae</taxon>
        <taxon>Araneus</taxon>
    </lineage>
</organism>
<dbReference type="EMBL" id="BGPR01022688">
    <property type="protein sequence ID" value="GBN89234.1"/>
    <property type="molecule type" value="Genomic_DNA"/>
</dbReference>
<comment type="similarity">
    <text evidence="2">Belongs to the ETF alpha-subunit/FixB family.</text>
</comment>
<accession>A0A4Y2SLT6</accession>
<dbReference type="InterPro" id="IPR001308">
    <property type="entry name" value="ETF_a/FixB"/>
</dbReference>
<dbReference type="InterPro" id="IPR014729">
    <property type="entry name" value="Rossmann-like_a/b/a_fold"/>
</dbReference>
<evidence type="ECO:0000313" key="4">
    <source>
        <dbReference type="EMBL" id="GBN89234.1"/>
    </source>
</evidence>
<evidence type="ECO:0000256" key="2">
    <source>
        <dbReference type="ARBA" id="ARBA00005817"/>
    </source>
</evidence>
<gene>
    <name evidence="4" type="primary">ETFA_0</name>
    <name evidence="4" type="ORF">AVEN_197864_1</name>
</gene>
<evidence type="ECO:0000256" key="1">
    <source>
        <dbReference type="ARBA" id="ARBA00004305"/>
    </source>
</evidence>
<evidence type="ECO:0000313" key="5">
    <source>
        <dbReference type="Proteomes" id="UP000499080"/>
    </source>
</evidence>
<comment type="caution">
    <text evidence="4">The sequence shown here is derived from an EMBL/GenBank/DDBJ whole genome shotgun (WGS) entry which is preliminary data.</text>
</comment>
<protein>
    <submittedName>
        <fullName evidence="4">Electron transfer flavoprotein subunit alpha, mitochondrial</fullName>
    </submittedName>
</protein>
<comment type="subcellular location">
    <subcellularLocation>
        <location evidence="1">Mitochondrion matrix</location>
    </subcellularLocation>
</comment>
<keyword evidence="5" id="KW-1185">Reference proteome</keyword>
<proteinExistence type="inferred from homology"/>
<dbReference type="GO" id="GO:0005759">
    <property type="term" value="C:mitochondrial matrix"/>
    <property type="evidence" value="ECO:0007669"/>
    <property type="project" value="UniProtKB-SubCell"/>
</dbReference>
<sequence>MIKHFMHKCPVNYALVRPVICIDPQVMAGYPEKAQEKMKKCASLFLRRYKGTLVIAEHNEGKVVPITYSAITAAKQLGSEVTVLVAGTETSSVVSEVSKAEGINKILSADNEAFKGLLPESLTPLILASQKQYSFTHIVAGASAFGKNLIPRIAAKLDVSPISDVIGIKNADTFVRTIYAGNAIQTLKAKDAVKLLTVRGTNFAACALGSSEAPSEK</sequence>
<feature type="domain" description="Electron transfer flavoprotein alpha/beta-subunit N-terminal" evidence="3">
    <location>
        <begin position="52"/>
        <end position="217"/>
    </location>
</feature>
<reference evidence="4 5" key="1">
    <citation type="journal article" date="2019" name="Sci. Rep.">
        <title>Orb-weaving spider Araneus ventricosus genome elucidates the spidroin gene catalogue.</title>
        <authorList>
            <person name="Kono N."/>
            <person name="Nakamura H."/>
            <person name="Ohtoshi R."/>
            <person name="Moran D.A.P."/>
            <person name="Shinohara A."/>
            <person name="Yoshida Y."/>
            <person name="Fujiwara M."/>
            <person name="Mori M."/>
            <person name="Tomita M."/>
            <person name="Arakawa K."/>
        </authorList>
    </citation>
    <scope>NUCLEOTIDE SEQUENCE [LARGE SCALE GENOMIC DNA]</scope>
</reference>
<dbReference type="FunFam" id="3.40.50.620:FF:000041">
    <property type="entry name" value="Electron transfer flavoprotein alpha subunit"/>
    <property type="match status" value="1"/>
</dbReference>
<dbReference type="OrthoDB" id="1715808at2759"/>